<dbReference type="AlphaFoldDB" id="A0A2P7SRN9"/>
<feature type="transmembrane region" description="Helical" evidence="7">
    <location>
        <begin position="102"/>
        <end position="127"/>
    </location>
</feature>
<proteinExistence type="inferred from homology"/>
<comment type="similarity">
    <text evidence="7">Belongs to the binding-protein-dependent transport system permease family.</text>
</comment>
<reference evidence="9 10" key="1">
    <citation type="submission" date="2018-03" db="EMBL/GenBank/DDBJ databases">
        <title>The draft genome of Mesorhizobium sp. 6GN-30.</title>
        <authorList>
            <person name="Liu L."/>
            <person name="Li L."/>
            <person name="Wang T."/>
            <person name="Zhang X."/>
            <person name="Liang L."/>
        </authorList>
    </citation>
    <scope>NUCLEOTIDE SEQUENCE [LARGE SCALE GENOMIC DNA]</scope>
    <source>
        <strain evidence="9 10">6GN30</strain>
    </source>
</reference>
<dbReference type="InterPro" id="IPR000515">
    <property type="entry name" value="MetI-like"/>
</dbReference>
<evidence type="ECO:0000256" key="3">
    <source>
        <dbReference type="ARBA" id="ARBA00022475"/>
    </source>
</evidence>
<evidence type="ECO:0000256" key="6">
    <source>
        <dbReference type="ARBA" id="ARBA00023136"/>
    </source>
</evidence>
<dbReference type="Proteomes" id="UP000241229">
    <property type="component" value="Unassembled WGS sequence"/>
</dbReference>
<dbReference type="Pfam" id="PF00528">
    <property type="entry name" value="BPD_transp_1"/>
    <property type="match status" value="1"/>
</dbReference>
<sequence length="306" mass="32065">MCSSSCSIRSSARMSVQQQDAGAPRASLRLARPGLSASGWVGAAIILVYVVVALTGAAWAPYGATAILTGSPFEGASLQHPFGTDNLGRDVFSRVVLGTRSVLTMTFAATLLAVAVGGLIGIVFGYLRNWVDEIGMRIIDILISIPTLVLALLIISAVGNSLWLVVLTVAFLFAPRVARVARAATLTVVTNDYVAAALARGESTLSICLREILPNITGVMLVEFAIRCAFAIIFIGSLGFLGFGAPPPTPEWGLMINEARANATNSLWPVLAPATAMAVLVIGINLFADGLSRLIDRPGQRSAEAK</sequence>
<feature type="transmembrane region" description="Helical" evidence="7">
    <location>
        <begin position="134"/>
        <end position="155"/>
    </location>
</feature>
<dbReference type="PROSITE" id="PS50928">
    <property type="entry name" value="ABC_TM1"/>
    <property type="match status" value="1"/>
</dbReference>
<evidence type="ECO:0000256" key="4">
    <source>
        <dbReference type="ARBA" id="ARBA00022692"/>
    </source>
</evidence>
<keyword evidence="4 7" id="KW-0812">Transmembrane</keyword>
<keyword evidence="10" id="KW-1185">Reference proteome</keyword>
<keyword evidence="3" id="KW-1003">Cell membrane</keyword>
<keyword evidence="6 7" id="KW-0472">Membrane</keyword>
<feature type="transmembrane region" description="Helical" evidence="7">
    <location>
        <begin position="266"/>
        <end position="288"/>
    </location>
</feature>
<dbReference type="CDD" id="cd06261">
    <property type="entry name" value="TM_PBP2"/>
    <property type="match status" value="1"/>
</dbReference>
<dbReference type="PANTHER" id="PTHR43386:SF25">
    <property type="entry name" value="PEPTIDE ABC TRANSPORTER PERMEASE PROTEIN"/>
    <property type="match status" value="1"/>
</dbReference>
<feature type="transmembrane region" description="Helical" evidence="7">
    <location>
        <begin position="161"/>
        <end position="178"/>
    </location>
</feature>
<organism evidence="9 10">
    <name type="scientific">Kumtagia ephedrae</name>
    <dbReference type="NCBI Taxonomy" id="2116701"/>
    <lineage>
        <taxon>Bacteria</taxon>
        <taxon>Pseudomonadati</taxon>
        <taxon>Pseudomonadota</taxon>
        <taxon>Alphaproteobacteria</taxon>
        <taxon>Hyphomicrobiales</taxon>
        <taxon>Phyllobacteriaceae</taxon>
        <taxon>Kumtagia</taxon>
    </lineage>
</organism>
<dbReference type="SUPFAM" id="SSF161098">
    <property type="entry name" value="MetI-like"/>
    <property type="match status" value="1"/>
</dbReference>
<dbReference type="GO" id="GO:0055085">
    <property type="term" value="P:transmembrane transport"/>
    <property type="evidence" value="ECO:0007669"/>
    <property type="project" value="InterPro"/>
</dbReference>
<evidence type="ECO:0000256" key="7">
    <source>
        <dbReference type="RuleBase" id="RU363032"/>
    </source>
</evidence>
<dbReference type="Gene3D" id="1.10.3720.10">
    <property type="entry name" value="MetI-like"/>
    <property type="match status" value="1"/>
</dbReference>
<keyword evidence="2 7" id="KW-0813">Transport</keyword>
<evidence type="ECO:0000259" key="8">
    <source>
        <dbReference type="PROSITE" id="PS50928"/>
    </source>
</evidence>
<dbReference type="InterPro" id="IPR050366">
    <property type="entry name" value="BP-dependent_transpt_permease"/>
</dbReference>
<dbReference type="GO" id="GO:0005886">
    <property type="term" value="C:plasma membrane"/>
    <property type="evidence" value="ECO:0007669"/>
    <property type="project" value="UniProtKB-SubCell"/>
</dbReference>
<feature type="transmembrane region" description="Helical" evidence="7">
    <location>
        <begin position="224"/>
        <end position="246"/>
    </location>
</feature>
<accession>A0A2P7SRN9</accession>
<dbReference type="InterPro" id="IPR035906">
    <property type="entry name" value="MetI-like_sf"/>
</dbReference>
<protein>
    <submittedName>
        <fullName evidence="9">ABC transporter permease</fullName>
    </submittedName>
</protein>
<evidence type="ECO:0000313" key="10">
    <source>
        <dbReference type="Proteomes" id="UP000241229"/>
    </source>
</evidence>
<evidence type="ECO:0000256" key="5">
    <source>
        <dbReference type="ARBA" id="ARBA00022989"/>
    </source>
</evidence>
<evidence type="ECO:0000256" key="2">
    <source>
        <dbReference type="ARBA" id="ARBA00022448"/>
    </source>
</evidence>
<dbReference type="EMBL" id="PXYK01000002">
    <property type="protein sequence ID" value="PSJ65158.1"/>
    <property type="molecule type" value="Genomic_DNA"/>
</dbReference>
<gene>
    <name evidence="9" type="ORF">C7I84_02080</name>
</gene>
<name>A0A2P7SRN9_9HYPH</name>
<feature type="transmembrane region" description="Helical" evidence="7">
    <location>
        <begin position="39"/>
        <end position="62"/>
    </location>
</feature>
<dbReference type="PANTHER" id="PTHR43386">
    <property type="entry name" value="OLIGOPEPTIDE TRANSPORT SYSTEM PERMEASE PROTEIN APPC"/>
    <property type="match status" value="1"/>
</dbReference>
<dbReference type="OrthoDB" id="9805884at2"/>
<comment type="caution">
    <text evidence="9">The sequence shown here is derived from an EMBL/GenBank/DDBJ whole genome shotgun (WGS) entry which is preliminary data.</text>
</comment>
<keyword evidence="5 7" id="KW-1133">Transmembrane helix</keyword>
<comment type="subcellular location">
    <subcellularLocation>
        <location evidence="1 7">Cell membrane</location>
        <topology evidence="1 7">Multi-pass membrane protein</topology>
    </subcellularLocation>
</comment>
<evidence type="ECO:0000313" key="9">
    <source>
        <dbReference type="EMBL" id="PSJ65158.1"/>
    </source>
</evidence>
<evidence type="ECO:0000256" key="1">
    <source>
        <dbReference type="ARBA" id="ARBA00004651"/>
    </source>
</evidence>
<feature type="domain" description="ABC transmembrane type-1" evidence="8">
    <location>
        <begin position="99"/>
        <end position="288"/>
    </location>
</feature>